<dbReference type="EMBL" id="CM046390">
    <property type="protein sequence ID" value="KAI8564365.1"/>
    <property type="molecule type" value="Genomic_DNA"/>
</dbReference>
<protein>
    <submittedName>
        <fullName evidence="1">Uncharacterized protein</fullName>
    </submittedName>
</protein>
<sequence>MAISTFAIVHLLLPFFFFNLNFHGTYADYGTATFYGGDDASGTMGGACGYGNLYTQGYGTNTAALSTPLFNSGLTCGACFQIQCINDTQWCIPGSSVTVTATNFCPPGSTGGWCNPPGKNFDMAVPAFRQIAKLVAGVIPISFQRVPCVKTGGIMFTINGNPWWNLILITNVACAGDVQSASIMGSNTGWQAMTQNWGQNWQSNTYLVGQSLSIQVTTSDGRTVTSYNVAPSTWTFGQTFEGVSLSSIPCLDLGRHITVVGIVPFPLLAPITPLPLLSPKMVVSTLAIVPLLLPIFFFNLSFHTMYADYLTGLQYGNATFYGGDDASGTMGGACGYGNLYTQGYGTNTAALSTPLFNDGLTCGACFQIQCINNPQWCLLKGPIVVTATNFCPPSSTGGWCNPPRKNFDLSVPAFRKIAQLAAGVIPISFQRVPCVKTGGIKFTINGNPWWNLILITNVACAGDVQSASIMGSSTGWQAMTQNWGQNWQSNTYLIGRSLSIRLTTSDGRTVTSYNVAPSNWKFGQTFQGGGACGYGNLYTQGYGTNTAALSTPLFNNGLTCGACFQIQCINDPQWCNSGTSITVTATNVCPPGSEGGWCDPPQQHFDMSVPAFKQIAQLVAGVVPISFQRVPCVRTGGIRFTINGNPWWNLVLITNVACAGDVQSASIMEPNTGWQTMTQSWGQNWQSSYYLIGQSFSVQVTTNNGRTVTSYNVAPSNWAFGQTFEGGQFSC</sequence>
<reference evidence="1" key="1">
    <citation type="submission" date="2022-02" db="EMBL/GenBank/DDBJ databases">
        <title>Plant Genome Project.</title>
        <authorList>
            <person name="Zhang R.-G."/>
        </authorList>
    </citation>
    <scope>NUCLEOTIDE SEQUENCE</scope>
    <source>
        <strain evidence="1">AT1</strain>
    </source>
</reference>
<accession>A0ACC0PFC8</accession>
<evidence type="ECO:0000313" key="2">
    <source>
        <dbReference type="Proteomes" id="UP001062846"/>
    </source>
</evidence>
<organism evidence="1 2">
    <name type="scientific">Rhododendron molle</name>
    <name type="common">Chinese azalea</name>
    <name type="synonym">Azalea mollis</name>
    <dbReference type="NCBI Taxonomy" id="49168"/>
    <lineage>
        <taxon>Eukaryota</taxon>
        <taxon>Viridiplantae</taxon>
        <taxon>Streptophyta</taxon>
        <taxon>Embryophyta</taxon>
        <taxon>Tracheophyta</taxon>
        <taxon>Spermatophyta</taxon>
        <taxon>Magnoliopsida</taxon>
        <taxon>eudicotyledons</taxon>
        <taxon>Gunneridae</taxon>
        <taxon>Pentapetalae</taxon>
        <taxon>asterids</taxon>
        <taxon>Ericales</taxon>
        <taxon>Ericaceae</taxon>
        <taxon>Ericoideae</taxon>
        <taxon>Rhodoreae</taxon>
        <taxon>Rhododendron</taxon>
    </lineage>
</organism>
<name>A0ACC0PFC8_RHOML</name>
<keyword evidence="2" id="KW-1185">Reference proteome</keyword>
<gene>
    <name evidence="1" type="ORF">RHMOL_Rhmol03G0175400</name>
</gene>
<evidence type="ECO:0000313" key="1">
    <source>
        <dbReference type="EMBL" id="KAI8564365.1"/>
    </source>
</evidence>
<proteinExistence type="predicted"/>
<dbReference type="Proteomes" id="UP001062846">
    <property type="component" value="Chromosome 3"/>
</dbReference>
<comment type="caution">
    <text evidence="1">The sequence shown here is derived from an EMBL/GenBank/DDBJ whole genome shotgun (WGS) entry which is preliminary data.</text>
</comment>